<dbReference type="GO" id="GO:0016491">
    <property type="term" value="F:oxidoreductase activity"/>
    <property type="evidence" value="ECO:0007669"/>
    <property type="project" value="UniProtKB-KW"/>
</dbReference>
<feature type="region of interest" description="Disordered" evidence="8">
    <location>
        <begin position="14"/>
        <end position="34"/>
    </location>
</feature>
<dbReference type="PROSITE" id="PS51669">
    <property type="entry name" value="4FE4S_MOW_BIS_MGD"/>
    <property type="match status" value="1"/>
</dbReference>
<dbReference type="PANTHER" id="PTHR43742">
    <property type="entry name" value="TRIMETHYLAMINE-N-OXIDE REDUCTASE"/>
    <property type="match status" value="1"/>
</dbReference>
<dbReference type="Gene3D" id="3.30.200.210">
    <property type="match status" value="1"/>
</dbReference>
<evidence type="ECO:0000256" key="6">
    <source>
        <dbReference type="ARBA" id="ARBA00023004"/>
    </source>
</evidence>
<evidence type="ECO:0000313" key="13">
    <source>
        <dbReference type="Proteomes" id="UP000270112"/>
    </source>
</evidence>
<evidence type="ECO:0000259" key="9">
    <source>
        <dbReference type="PROSITE" id="PS51669"/>
    </source>
</evidence>
<keyword evidence="6" id="KW-0408">Iron</keyword>
<dbReference type="InterPro" id="IPR006657">
    <property type="entry name" value="MoPterin_dinucl-bd_dom"/>
</dbReference>
<evidence type="ECO:0000313" key="10">
    <source>
        <dbReference type="EMBL" id="RDB66791.1"/>
    </source>
</evidence>
<keyword evidence="3" id="KW-0479">Metal-binding</keyword>
<dbReference type="InterPro" id="IPR050612">
    <property type="entry name" value="Prok_Mopterin_Oxidored"/>
</dbReference>
<dbReference type="Proteomes" id="UP000253817">
    <property type="component" value="Unassembled WGS sequence"/>
</dbReference>
<evidence type="ECO:0000256" key="3">
    <source>
        <dbReference type="ARBA" id="ARBA00022723"/>
    </source>
</evidence>
<dbReference type="EMBL" id="QICC01000032">
    <property type="protein sequence ID" value="RNM41582.1"/>
    <property type="molecule type" value="Genomic_DNA"/>
</dbReference>
<proteinExistence type="predicted"/>
<protein>
    <recommendedName>
        <fullName evidence="9">4Fe-4S Mo/W bis-MGD-type domain-containing protein</fullName>
    </recommendedName>
</protein>
<dbReference type="GO" id="GO:0051539">
    <property type="term" value="F:4 iron, 4 sulfur cluster binding"/>
    <property type="evidence" value="ECO:0007669"/>
    <property type="project" value="UniProtKB-KW"/>
</dbReference>
<dbReference type="SMART" id="SM00926">
    <property type="entry name" value="Molybdop_Fe4S4"/>
    <property type="match status" value="1"/>
</dbReference>
<evidence type="ECO:0000256" key="2">
    <source>
        <dbReference type="ARBA" id="ARBA00022505"/>
    </source>
</evidence>
<evidence type="ECO:0000256" key="7">
    <source>
        <dbReference type="ARBA" id="ARBA00023014"/>
    </source>
</evidence>
<reference evidence="11" key="3">
    <citation type="journal article" date="2019" name="Microbiol. Resour. Announc.">
        <title>Draft Genome Sequences of Type Strains of Gordonibacter faecihominis, Paraeggerthella hongkongensis, Parvibacter caecicola,Slackia equolifaciens, Slackia faecicanis, and Slackia isoflavoniconvertens.</title>
        <authorList>
            <person name="Danylec N."/>
            <person name="Stoll D.A."/>
            <person name="Dotsch A."/>
            <person name="Huch M."/>
        </authorList>
    </citation>
    <scope>NUCLEOTIDE SEQUENCE</scope>
    <source>
        <strain evidence="11">DSM 16107</strain>
    </source>
</reference>
<dbReference type="Proteomes" id="UP000270112">
    <property type="component" value="Unassembled WGS sequence"/>
</dbReference>
<organism evidence="11 13">
    <name type="scientific">Eggerthella sinensis</name>
    <dbReference type="NCBI Taxonomy" id="242230"/>
    <lineage>
        <taxon>Bacteria</taxon>
        <taxon>Bacillati</taxon>
        <taxon>Actinomycetota</taxon>
        <taxon>Coriobacteriia</taxon>
        <taxon>Eggerthellales</taxon>
        <taxon>Eggerthellaceae</taxon>
        <taxon>Eggerthella</taxon>
    </lineage>
</organism>
<dbReference type="PANTHER" id="PTHR43742:SF9">
    <property type="entry name" value="TETRATHIONATE REDUCTASE SUBUNIT A"/>
    <property type="match status" value="1"/>
</dbReference>
<accession>A0A3N0IZ21</accession>
<evidence type="ECO:0000256" key="4">
    <source>
        <dbReference type="ARBA" id="ARBA00022729"/>
    </source>
</evidence>
<dbReference type="InterPro" id="IPR009010">
    <property type="entry name" value="Asp_de-COase-like_dom_sf"/>
</dbReference>
<keyword evidence="12" id="KW-1185">Reference proteome</keyword>
<dbReference type="Gene3D" id="3.40.50.740">
    <property type="match status" value="1"/>
</dbReference>
<feature type="compositionally biased region" description="Low complexity" evidence="8">
    <location>
        <begin position="14"/>
        <end position="26"/>
    </location>
</feature>
<keyword evidence="4" id="KW-0732">Signal</keyword>
<keyword evidence="1" id="KW-0004">4Fe-4S</keyword>
<keyword evidence="2" id="KW-0500">Molybdenum</keyword>
<name>A0A3N0IZ21_9ACTN</name>
<gene>
    <name evidence="10" type="ORF">C1876_13835</name>
    <name evidence="11" type="ORF">DMP09_08905</name>
</gene>
<keyword evidence="5" id="KW-0560">Oxidoreductase</keyword>
<dbReference type="Pfam" id="PF01568">
    <property type="entry name" value="Molydop_binding"/>
    <property type="match status" value="1"/>
</dbReference>
<dbReference type="GO" id="GO:0046872">
    <property type="term" value="F:metal ion binding"/>
    <property type="evidence" value="ECO:0007669"/>
    <property type="project" value="UniProtKB-KW"/>
</dbReference>
<dbReference type="InterPro" id="IPR006963">
    <property type="entry name" value="Mopterin_OxRdtase_4Fe-4S_dom"/>
</dbReference>
<dbReference type="Gene3D" id="3.40.228.10">
    <property type="entry name" value="Dimethylsulfoxide Reductase, domain 2"/>
    <property type="match status" value="1"/>
</dbReference>
<evidence type="ECO:0000256" key="8">
    <source>
        <dbReference type="SAM" id="MobiDB-lite"/>
    </source>
</evidence>
<comment type="caution">
    <text evidence="11">The sequence shown here is derived from an EMBL/GenBank/DDBJ whole genome shotgun (WGS) entry which is preliminary data.</text>
</comment>
<dbReference type="Gene3D" id="2.40.40.20">
    <property type="match status" value="1"/>
</dbReference>
<dbReference type="SUPFAM" id="SSF50692">
    <property type="entry name" value="ADC-like"/>
    <property type="match status" value="1"/>
</dbReference>
<evidence type="ECO:0000313" key="11">
    <source>
        <dbReference type="EMBL" id="RNM41582.1"/>
    </source>
</evidence>
<sequence>MVGVGLPGQQAAALADDASPAAPDGAHTLPVEATVDPKTGEVEVNDEVIVRNSACLGCYSSCGNRVRLTKDGSRILTTGGNPYHPSCAYPYLDFDAPLEEEYRSLSFANGKGNMLRGSVCGRGNASLDGYTQPDRITTPLKRAGARGEGKWKPIGWDALIEEVTEGGRLFADIGEDREIEGFKALHDTETPLNPREPSLGPVSNQLVALGGRSDGRTNISSRFTNCFGTLNFYYHSSSCGGTAAASSLCESFMGWTAPDLDDCEYVIFSGYFPGGNGFNFQGIGKRVAERLKRGACSVDVLDPALLNGCITPTMDGINWVPLKTASTSSVILGMIRWMFENDALDPDYLSIPNWDAAYAKGFGCYTNAGFLVIDDEDHPGYGTLLRAGDAGLEDPPGAADAAAAATEEGLPAPEYYAVVDAATGEPTVNTLCPSAKTDFEGTVNGVKVRSSLLFLEDSAFEHTMDEYEQITSVPASEIERMAREFTSHGTKVAMYGNGSTVMSNGVDTAFGMRMINALVGSHQMIGGCNAIGGSFTADYDGERYLLGTVEGLPDVTAENATPICRTGKAFDATDEYANRVAAGEKDPQPKLPWFQASNRSDNQALISILHAYPYQAKILVSWMANTLQATPGAFRDELRDRLKDPDIVPLHIACDVVVGEHAHLADYIVPDTNPFESFGCTGDPGIWSGFGTTVRWRVKTPESLRLDDGRYASYEAFVVDVAKACGMPGFGEGAIVSADGTALPFNDAPDYFLKAVANIAYDQEPVADIDEAEIKMQRLDELPEEWKKAVTAEEWPKVLKVLSRGGRYLPLEAMRGEDGRSVSTMEMQSYVYSEPRYLSTNFYTGAHASPVVRTTPQTFVDGTPYSNHYPEEEYPFKLTNYKPRFRSVSMLANSPIMQDICDHNFLEINLEDARSLGIEDGDRIRISAPTGTPMTGEAMVRAGVARGTFALAFGYGHRAYGAQDVEIEGVGKRPGNPRCGSGVAVEVMDDIVVKEASFPVADLEWSSPGRNGGMYKIEKM</sequence>
<dbReference type="AlphaFoldDB" id="A0A3N0IZ21"/>
<evidence type="ECO:0000256" key="5">
    <source>
        <dbReference type="ARBA" id="ARBA00023002"/>
    </source>
</evidence>
<reference evidence="13" key="2">
    <citation type="submission" date="2018-05" db="EMBL/GenBank/DDBJ databases">
        <title>Genome Sequencing of selected type strains of the family Eggerthellaceae.</title>
        <authorList>
            <person name="Danylec N."/>
            <person name="Stoll D.A."/>
            <person name="Doetsch A."/>
            <person name="Huch M."/>
        </authorList>
    </citation>
    <scope>NUCLEOTIDE SEQUENCE [LARGE SCALE GENOMIC DNA]</scope>
    <source>
        <strain evidence="13">DSM 16107</strain>
    </source>
</reference>
<reference evidence="10 12" key="1">
    <citation type="journal article" date="2018" name="Elife">
        <title>Discovery and characterization of a prevalent human gut bacterial enzyme sufficient for the inactivation of a family of plant toxins.</title>
        <authorList>
            <person name="Koppel N."/>
            <person name="Bisanz J.E."/>
            <person name="Pandelia M.E."/>
            <person name="Turnbaugh P.J."/>
            <person name="Balskus E.P."/>
        </authorList>
    </citation>
    <scope>NUCLEOTIDE SEQUENCE [LARGE SCALE GENOMIC DNA]</scope>
    <source>
        <strain evidence="10 12">DSM 16107</strain>
    </source>
</reference>
<keyword evidence="7" id="KW-0411">Iron-sulfur</keyword>
<evidence type="ECO:0000256" key="1">
    <source>
        <dbReference type="ARBA" id="ARBA00022485"/>
    </source>
</evidence>
<dbReference type="GO" id="GO:0043546">
    <property type="term" value="F:molybdopterin cofactor binding"/>
    <property type="evidence" value="ECO:0007669"/>
    <property type="project" value="InterPro"/>
</dbReference>
<dbReference type="SUPFAM" id="SSF53706">
    <property type="entry name" value="Formate dehydrogenase/DMSO reductase, domains 1-3"/>
    <property type="match status" value="1"/>
</dbReference>
<dbReference type="EMBL" id="PPTT01000028">
    <property type="protein sequence ID" value="RDB66791.1"/>
    <property type="molecule type" value="Genomic_DNA"/>
</dbReference>
<feature type="domain" description="4Fe-4S Mo/W bis-MGD-type" evidence="9">
    <location>
        <begin position="48"/>
        <end position="134"/>
    </location>
</feature>
<evidence type="ECO:0000313" key="12">
    <source>
        <dbReference type="Proteomes" id="UP000253817"/>
    </source>
</evidence>